<dbReference type="PANTHER" id="PTHR30093">
    <property type="entry name" value="GENERAL SECRETION PATHWAY PROTEIN G"/>
    <property type="match status" value="1"/>
</dbReference>
<evidence type="ECO:0000313" key="3">
    <source>
        <dbReference type="EMBL" id="MFC3625613.1"/>
    </source>
</evidence>
<proteinExistence type="predicted"/>
<evidence type="ECO:0000256" key="1">
    <source>
        <dbReference type="ARBA" id="ARBA00022481"/>
    </source>
</evidence>
<dbReference type="Proteomes" id="UP001595636">
    <property type="component" value="Unassembled WGS sequence"/>
</dbReference>
<dbReference type="InterPro" id="IPR012902">
    <property type="entry name" value="N_methyl_site"/>
</dbReference>
<organism evidence="3 4">
    <name type="scientific">Vogesella amnigena</name>
    <dbReference type="NCBI Taxonomy" id="1507449"/>
    <lineage>
        <taxon>Bacteria</taxon>
        <taxon>Pseudomonadati</taxon>
        <taxon>Pseudomonadota</taxon>
        <taxon>Betaproteobacteria</taxon>
        <taxon>Neisseriales</taxon>
        <taxon>Chromobacteriaceae</taxon>
        <taxon>Vogesella</taxon>
    </lineage>
</organism>
<dbReference type="NCBIfam" id="TIGR02532">
    <property type="entry name" value="IV_pilin_GFxxxE"/>
    <property type="match status" value="1"/>
</dbReference>
<name>A0ABV7TS95_9NEIS</name>
<accession>A0ABV7TS95</accession>
<dbReference type="Pfam" id="PF07963">
    <property type="entry name" value="N_methyl"/>
    <property type="match status" value="1"/>
</dbReference>
<dbReference type="InterPro" id="IPR045584">
    <property type="entry name" value="Pilin-like"/>
</dbReference>
<dbReference type="RefSeq" id="WP_390277305.1">
    <property type="nucleotide sequence ID" value="NZ_JBHRYH010000012.1"/>
</dbReference>
<dbReference type="Gene3D" id="3.30.700.10">
    <property type="entry name" value="Glycoprotein, Type 4 Pilin"/>
    <property type="match status" value="1"/>
</dbReference>
<dbReference type="InterPro" id="IPR000983">
    <property type="entry name" value="Bac_GSPG_pilin"/>
</dbReference>
<reference evidence="4" key="1">
    <citation type="journal article" date="2019" name="Int. J. Syst. Evol. Microbiol.">
        <title>The Global Catalogue of Microorganisms (GCM) 10K type strain sequencing project: providing services to taxonomists for standard genome sequencing and annotation.</title>
        <authorList>
            <consortium name="The Broad Institute Genomics Platform"/>
            <consortium name="The Broad Institute Genome Sequencing Center for Infectious Disease"/>
            <person name="Wu L."/>
            <person name="Ma J."/>
        </authorList>
    </citation>
    <scope>NUCLEOTIDE SEQUENCE [LARGE SCALE GENOMIC DNA]</scope>
    <source>
        <strain evidence="4">KCTC 42195</strain>
    </source>
</reference>
<evidence type="ECO:0000313" key="4">
    <source>
        <dbReference type="Proteomes" id="UP001595636"/>
    </source>
</evidence>
<dbReference type="PRINTS" id="PR00813">
    <property type="entry name" value="BCTERIALGSPG"/>
</dbReference>
<comment type="caution">
    <text evidence="3">The sequence shown here is derived from an EMBL/GenBank/DDBJ whole genome shotgun (WGS) entry which is preliminary data.</text>
</comment>
<feature type="transmembrane region" description="Helical" evidence="2">
    <location>
        <begin position="6"/>
        <end position="31"/>
    </location>
</feature>
<keyword evidence="2" id="KW-0472">Membrane</keyword>
<keyword evidence="2" id="KW-0812">Transmembrane</keyword>
<sequence>MHNTQQGFTLIELVVVMVIAAILAAIAIPAYSQYMLKSRRIDAKNALAAVQLAQEKYRGNSTAYSTSLASLGLSSASPQGYYTVSITSATGSSYAAQAVINASSAQASDSCNTLTVNQEGFPSSNNSCWGLQ</sequence>
<gene>
    <name evidence="3" type="ORF">ACFOKJ_05545</name>
</gene>
<dbReference type="InterPro" id="IPR031982">
    <property type="entry name" value="PilE-like"/>
</dbReference>
<dbReference type="EMBL" id="JBHRYH010000012">
    <property type="protein sequence ID" value="MFC3625613.1"/>
    <property type="molecule type" value="Genomic_DNA"/>
</dbReference>
<dbReference type="SUPFAM" id="SSF54523">
    <property type="entry name" value="Pili subunits"/>
    <property type="match status" value="1"/>
</dbReference>
<protein>
    <submittedName>
        <fullName evidence="3">Type IV pilin protein</fullName>
    </submittedName>
</protein>
<evidence type="ECO:0000256" key="2">
    <source>
        <dbReference type="SAM" id="Phobius"/>
    </source>
</evidence>
<dbReference type="Pfam" id="PF16732">
    <property type="entry name" value="ComP_DUS"/>
    <property type="match status" value="1"/>
</dbReference>
<keyword evidence="4" id="KW-1185">Reference proteome</keyword>
<dbReference type="PROSITE" id="PS00409">
    <property type="entry name" value="PROKAR_NTER_METHYL"/>
    <property type="match status" value="1"/>
</dbReference>
<keyword evidence="2" id="KW-1133">Transmembrane helix</keyword>
<keyword evidence="1" id="KW-0488">Methylation</keyword>
<dbReference type="PANTHER" id="PTHR30093:SF47">
    <property type="entry name" value="TYPE IV PILUS NON-CORE MINOR PILIN PILE"/>
    <property type="match status" value="1"/>
</dbReference>